<organism evidence="1 2">
    <name type="scientific">Pisolithus tinctorius Marx 270</name>
    <dbReference type="NCBI Taxonomy" id="870435"/>
    <lineage>
        <taxon>Eukaryota</taxon>
        <taxon>Fungi</taxon>
        <taxon>Dikarya</taxon>
        <taxon>Basidiomycota</taxon>
        <taxon>Agaricomycotina</taxon>
        <taxon>Agaricomycetes</taxon>
        <taxon>Agaricomycetidae</taxon>
        <taxon>Boletales</taxon>
        <taxon>Sclerodermatineae</taxon>
        <taxon>Pisolithaceae</taxon>
        <taxon>Pisolithus</taxon>
    </lineage>
</organism>
<name>A0A0C3J2X7_PISTI</name>
<gene>
    <name evidence="1" type="ORF">M404DRAFT_1001327</name>
</gene>
<protein>
    <submittedName>
        <fullName evidence="1">Uncharacterized protein</fullName>
    </submittedName>
</protein>
<reference evidence="2" key="2">
    <citation type="submission" date="2015-01" db="EMBL/GenBank/DDBJ databases">
        <title>Evolutionary Origins and Diversification of the Mycorrhizal Mutualists.</title>
        <authorList>
            <consortium name="DOE Joint Genome Institute"/>
            <consortium name="Mycorrhizal Genomics Consortium"/>
            <person name="Kohler A."/>
            <person name="Kuo A."/>
            <person name="Nagy L.G."/>
            <person name="Floudas D."/>
            <person name="Copeland A."/>
            <person name="Barry K.W."/>
            <person name="Cichocki N."/>
            <person name="Veneault-Fourrey C."/>
            <person name="LaButti K."/>
            <person name="Lindquist E.A."/>
            <person name="Lipzen A."/>
            <person name="Lundell T."/>
            <person name="Morin E."/>
            <person name="Murat C."/>
            <person name="Riley R."/>
            <person name="Ohm R."/>
            <person name="Sun H."/>
            <person name="Tunlid A."/>
            <person name="Henrissat B."/>
            <person name="Grigoriev I.V."/>
            <person name="Hibbett D.S."/>
            <person name="Martin F."/>
        </authorList>
    </citation>
    <scope>NUCLEOTIDE SEQUENCE [LARGE SCALE GENOMIC DNA]</scope>
    <source>
        <strain evidence="2">Marx 270</strain>
    </source>
</reference>
<dbReference type="InParanoid" id="A0A0C3J2X7"/>
<dbReference type="OrthoDB" id="2603528at2759"/>
<dbReference type="Proteomes" id="UP000054217">
    <property type="component" value="Unassembled WGS sequence"/>
</dbReference>
<dbReference type="InterPro" id="IPR031755">
    <property type="entry name" value="Inhibitor_I66"/>
</dbReference>
<dbReference type="EMBL" id="KN831976">
    <property type="protein sequence ID" value="KIO03413.1"/>
    <property type="molecule type" value="Genomic_DNA"/>
</dbReference>
<keyword evidence="2" id="KW-1185">Reference proteome</keyword>
<dbReference type="AlphaFoldDB" id="A0A0C3J2X7"/>
<dbReference type="GO" id="GO:0004867">
    <property type="term" value="F:serine-type endopeptidase inhibitor activity"/>
    <property type="evidence" value="ECO:0007669"/>
    <property type="project" value="InterPro"/>
</dbReference>
<proteinExistence type="predicted"/>
<dbReference type="Gene3D" id="2.80.10.50">
    <property type="match status" value="1"/>
</dbReference>
<evidence type="ECO:0000313" key="2">
    <source>
        <dbReference type="Proteomes" id="UP000054217"/>
    </source>
</evidence>
<dbReference type="HOGENOM" id="CLU_118219_0_0_1"/>
<accession>A0A0C3J2X7</accession>
<sequence>MSNKLGVNIASYVIRTFDGRVLAYGPTDGGRGTIPPPPKPVIAYPAGSVQPQQFDIGQVEQDSNRYYINYLIERDNLLYEQVTAPQKWIITLVPKPGRVVFTIAKEGGTDQWVAPPAGEEGQIRVATINSGLDPNALFEIAPAILKSS</sequence>
<reference evidence="1 2" key="1">
    <citation type="submission" date="2014-04" db="EMBL/GenBank/DDBJ databases">
        <authorList>
            <consortium name="DOE Joint Genome Institute"/>
            <person name="Kuo A."/>
            <person name="Kohler A."/>
            <person name="Costa M.D."/>
            <person name="Nagy L.G."/>
            <person name="Floudas D."/>
            <person name="Copeland A."/>
            <person name="Barry K.W."/>
            <person name="Cichocki N."/>
            <person name="Veneault-Fourrey C."/>
            <person name="LaButti K."/>
            <person name="Lindquist E.A."/>
            <person name="Lipzen A."/>
            <person name="Lundell T."/>
            <person name="Morin E."/>
            <person name="Murat C."/>
            <person name="Sun H."/>
            <person name="Tunlid A."/>
            <person name="Henrissat B."/>
            <person name="Grigoriev I.V."/>
            <person name="Hibbett D.S."/>
            <person name="Martin F."/>
            <person name="Nordberg H.P."/>
            <person name="Cantor M.N."/>
            <person name="Hua S.X."/>
        </authorList>
    </citation>
    <scope>NUCLEOTIDE SEQUENCE [LARGE SCALE GENOMIC DNA]</scope>
    <source>
        <strain evidence="1 2">Marx 270</strain>
    </source>
</reference>
<dbReference type="Pfam" id="PF16850">
    <property type="entry name" value="Inhibitor_I66"/>
    <property type="match status" value="1"/>
</dbReference>
<evidence type="ECO:0000313" key="1">
    <source>
        <dbReference type="EMBL" id="KIO03413.1"/>
    </source>
</evidence>